<keyword evidence="1" id="KW-1133">Transmembrane helix</keyword>
<evidence type="ECO:0000256" key="1">
    <source>
        <dbReference type="SAM" id="Phobius"/>
    </source>
</evidence>
<dbReference type="RefSeq" id="XP_040754514.1">
    <property type="nucleotide sequence ID" value="XM_040899765.1"/>
</dbReference>
<keyword evidence="1" id="KW-0472">Membrane</keyword>
<name>A0A2T5M3N0_9EURO</name>
<organism evidence="2 3">
    <name type="scientific">Aspergillus ochraceoroseus IBT 24754</name>
    <dbReference type="NCBI Taxonomy" id="1392256"/>
    <lineage>
        <taxon>Eukaryota</taxon>
        <taxon>Fungi</taxon>
        <taxon>Dikarya</taxon>
        <taxon>Ascomycota</taxon>
        <taxon>Pezizomycotina</taxon>
        <taxon>Eurotiomycetes</taxon>
        <taxon>Eurotiomycetidae</taxon>
        <taxon>Eurotiales</taxon>
        <taxon>Aspergillaceae</taxon>
        <taxon>Aspergillus</taxon>
        <taxon>Aspergillus subgen. Nidulantes</taxon>
    </lineage>
</organism>
<keyword evidence="1" id="KW-0812">Transmembrane</keyword>
<dbReference type="Proteomes" id="UP000244073">
    <property type="component" value="Unassembled WGS sequence"/>
</dbReference>
<sequence>MNSPRKEPSCEQPCIETGRTELPALNRSQLQSQRRLRLLLLAVTLIALLRHVYVMIDQYMGSADPAIYWRGG</sequence>
<dbReference type="AlphaFoldDB" id="A0A2T5M3N0"/>
<comment type="caution">
    <text evidence="2">The sequence shown here is derived from an EMBL/GenBank/DDBJ whole genome shotgun (WGS) entry which is preliminary data.</text>
</comment>
<dbReference type="EMBL" id="MSFN02000002">
    <property type="protein sequence ID" value="PTU23122.1"/>
    <property type="molecule type" value="Genomic_DNA"/>
</dbReference>
<dbReference type="VEuPathDB" id="FungiDB:P175DRAFT_0530216"/>
<protein>
    <submittedName>
        <fullName evidence="2">Uncharacterized protein</fullName>
    </submittedName>
</protein>
<reference evidence="2 3" key="1">
    <citation type="journal article" date="2018" name="Proc. Natl. Acad. Sci. U.S.A.">
        <title>Linking secondary metabolites to gene clusters through genome sequencing of six diverse Aspergillus species.</title>
        <authorList>
            <person name="Kaerboelling I."/>
            <person name="Vesth T.C."/>
            <person name="Frisvad J.C."/>
            <person name="Nybo J.L."/>
            <person name="Theobald S."/>
            <person name="Kuo A."/>
            <person name="Bowyer P."/>
            <person name="Matsuda Y."/>
            <person name="Mondo S."/>
            <person name="Lyhne E.K."/>
            <person name="Kogle M.E."/>
            <person name="Clum A."/>
            <person name="Lipzen A."/>
            <person name="Salamov A."/>
            <person name="Ngan C.Y."/>
            <person name="Daum C."/>
            <person name="Chiniquy J."/>
            <person name="Barry K."/>
            <person name="LaButti K."/>
            <person name="Haridas S."/>
            <person name="Simmons B.A."/>
            <person name="Magnuson J.K."/>
            <person name="Mortensen U.H."/>
            <person name="Larsen T.O."/>
            <person name="Grigoriev I.V."/>
            <person name="Baker S.E."/>
            <person name="Andersen M.R."/>
        </authorList>
    </citation>
    <scope>NUCLEOTIDE SEQUENCE [LARGE SCALE GENOMIC DNA]</scope>
    <source>
        <strain evidence="2 3">IBT 24754</strain>
    </source>
</reference>
<proteinExistence type="predicted"/>
<accession>A0A2T5M3N0</accession>
<gene>
    <name evidence="2" type="ORF">P175DRAFT_0530216</name>
</gene>
<evidence type="ECO:0000313" key="3">
    <source>
        <dbReference type="Proteomes" id="UP000244073"/>
    </source>
</evidence>
<dbReference type="GeneID" id="63816647"/>
<feature type="transmembrane region" description="Helical" evidence="1">
    <location>
        <begin position="36"/>
        <end position="56"/>
    </location>
</feature>
<evidence type="ECO:0000313" key="2">
    <source>
        <dbReference type="EMBL" id="PTU23122.1"/>
    </source>
</evidence>